<dbReference type="STRING" id="477641.MODMU_1812"/>
<dbReference type="GO" id="GO:0003677">
    <property type="term" value="F:DNA binding"/>
    <property type="evidence" value="ECO:0007669"/>
    <property type="project" value="UniProtKB-KW"/>
</dbReference>
<dbReference type="Proteomes" id="UP000006461">
    <property type="component" value="Chromosome"/>
</dbReference>
<dbReference type="InterPro" id="IPR036388">
    <property type="entry name" value="WH-like_DNA-bd_sf"/>
</dbReference>
<dbReference type="AlphaFoldDB" id="I4EV36"/>
<dbReference type="PANTHER" id="PTHR33164:SF64">
    <property type="entry name" value="TRANSCRIPTIONAL REGULATOR SLYA"/>
    <property type="match status" value="1"/>
</dbReference>
<evidence type="ECO:0000259" key="4">
    <source>
        <dbReference type="PROSITE" id="PS50995"/>
    </source>
</evidence>
<dbReference type="HOGENOM" id="CLU_083287_8_4_11"/>
<keyword evidence="3" id="KW-0804">Transcription</keyword>
<dbReference type="OMA" id="RPDCTIG"/>
<organism evidence="5 6">
    <name type="scientific">Modestobacter italicus (strain DSM 44449 / CECT 9708 / BC 501)</name>
    <dbReference type="NCBI Taxonomy" id="2732864"/>
    <lineage>
        <taxon>Bacteria</taxon>
        <taxon>Bacillati</taxon>
        <taxon>Actinomycetota</taxon>
        <taxon>Actinomycetes</taxon>
        <taxon>Geodermatophilales</taxon>
        <taxon>Geodermatophilaceae</taxon>
        <taxon>Modestobacter</taxon>
    </lineage>
</organism>
<dbReference type="InterPro" id="IPR036390">
    <property type="entry name" value="WH_DNA-bd_sf"/>
</dbReference>
<proteinExistence type="predicted"/>
<dbReference type="Pfam" id="PF12802">
    <property type="entry name" value="MarR_2"/>
    <property type="match status" value="1"/>
</dbReference>
<evidence type="ECO:0000256" key="1">
    <source>
        <dbReference type="ARBA" id="ARBA00023015"/>
    </source>
</evidence>
<dbReference type="InterPro" id="IPR039422">
    <property type="entry name" value="MarR/SlyA-like"/>
</dbReference>
<keyword evidence="1" id="KW-0805">Transcription regulation</keyword>
<accession>I4EV36</accession>
<dbReference type="PROSITE" id="PS50995">
    <property type="entry name" value="HTH_MARR_2"/>
    <property type="match status" value="1"/>
</dbReference>
<dbReference type="Gene3D" id="1.10.10.10">
    <property type="entry name" value="Winged helix-like DNA-binding domain superfamily/Winged helix DNA-binding domain"/>
    <property type="match status" value="1"/>
</dbReference>
<dbReference type="SUPFAM" id="SSF46785">
    <property type="entry name" value="Winged helix' DNA-binding domain"/>
    <property type="match status" value="1"/>
</dbReference>
<dbReference type="InterPro" id="IPR000835">
    <property type="entry name" value="HTH_MarR-typ"/>
</dbReference>
<reference evidence="5 6" key="1">
    <citation type="journal article" date="2012" name="J. Bacteriol.">
        <title>Genome Sequence of Radiation-Resistant Modestobacter marinus Strain BC501, a Representative Actinobacterium That Thrives on Calcareous Stone Surfaces.</title>
        <authorList>
            <person name="Normand P."/>
            <person name="Gury J."/>
            <person name="Pujic P."/>
            <person name="Chouaia B."/>
            <person name="Crotti E."/>
            <person name="Brusetti L."/>
            <person name="Daffonchio D."/>
            <person name="Vacherie B."/>
            <person name="Barbe V."/>
            <person name="Medigue C."/>
            <person name="Calteau A."/>
            <person name="Ghodhbane-Gtari F."/>
            <person name="Essoussi I."/>
            <person name="Nouioui I."/>
            <person name="Abbassi-Ghozzi I."/>
            <person name="Gtari M."/>
        </authorList>
    </citation>
    <scope>NUCLEOTIDE SEQUENCE [LARGE SCALE GENOMIC DNA]</scope>
    <source>
        <strain evidence="6">BC 501</strain>
    </source>
</reference>
<evidence type="ECO:0000256" key="2">
    <source>
        <dbReference type="ARBA" id="ARBA00023125"/>
    </source>
</evidence>
<evidence type="ECO:0000313" key="5">
    <source>
        <dbReference type="EMBL" id="CCH87249.1"/>
    </source>
</evidence>
<evidence type="ECO:0000256" key="3">
    <source>
        <dbReference type="ARBA" id="ARBA00023163"/>
    </source>
</evidence>
<gene>
    <name evidence="5" type="ordered locus">MODMU_1812</name>
</gene>
<dbReference type="eggNOG" id="COG1846">
    <property type="taxonomic scope" value="Bacteria"/>
</dbReference>
<protein>
    <submittedName>
        <fullName evidence="5">Transcriptional regulator, MarR family</fullName>
    </submittedName>
</protein>
<evidence type="ECO:0000313" key="6">
    <source>
        <dbReference type="Proteomes" id="UP000006461"/>
    </source>
</evidence>
<name>I4EV36_MODI5</name>
<dbReference type="EMBL" id="FO203431">
    <property type="protein sequence ID" value="CCH87249.1"/>
    <property type="molecule type" value="Genomic_DNA"/>
</dbReference>
<sequence>MPGPEVDTAASVRPDLVELLTATSRRVSRAVAAALAEDGGTLEGYRVLRLLAAAPGRTMGQLAGALHLPAPTATRVVDGLVDSALAYRLPDPDDRRRVVVHASALGRTRLARWEGLVSAQEAALARSLGADRVGALLAALAGFVDEAGPADG</sequence>
<dbReference type="OrthoDB" id="4629660at2"/>
<keyword evidence="6" id="KW-1185">Reference proteome</keyword>
<dbReference type="SMART" id="SM00347">
    <property type="entry name" value="HTH_MARR"/>
    <property type="match status" value="1"/>
</dbReference>
<dbReference type="GO" id="GO:0003700">
    <property type="term" value="F:DNA-binding transcription factor activity"/>
    <property type="evidence" value="ECO:0007669"/>
    <property type="project" value="InterPro"/>
</dbReference>
<keyword evidence="2" id="KW-0238">DNA-binding</keyword>
<feature type="domain" description="HTH marR-type" evidence="4">
    <location>
        <begin position="13"/>
        <end position="145"/>
    </location>
</feature>
<dbReference type="KEGG" id="mmar:MODMU_1812"/>
<dbReference type="PANTHER" id="PTHR33164">
    <property type="entry name" value="TRANSCRIPTIONAL REGULATOR, MARR FAMILY"/>
    <property type="match status" value="1"/>
</dbReference>
<dbReference type="GO" id="GO:0006950">
    <property type="term" value="P:response to stress"/>
    <property type="evidence" value="ECO:0007669"/>
    <property type="project" value="TreeGrafter"/>
</dbReference>